<dbReference type="KEGG" id="pcz:PCL1606_56170"/>
<dbReference type="PROSITE" id="PS51257">
    <property type="entry name" value="PROKAR_LIPOPROTEIN"/>
    <property type="match status" value="1"/>
</dbReference>
<sequence>MIRALLVGCLLLLSACASQPPLPEKTPSLALPLQLHVERQQAGQRQDWLLVIQAEGPGIRWSLIDPLGIPLARQQLRDGHWQADGLLPPNPEARELFAALLFALTPAGELRANYPAARQQDALRELDPRWRVHYRQALDFRLELPRDLRYHISPLPAENAS</sequence>
<dbReference type="EMBL" id="CP011110">
    <property type="protein sequence ID" value="AKA27062.1"/>
    <property type="molecule type" value="Genomic_DNA"/>
</dbReference>
<evidence type="ECO:0008006" key="4">
    <source>
        <dbReference type="Google" id="ProtNLM"/>
    </source>
</evidence>
<dbReference type="Proteomes" id="UP000032748">
    <property type="component" value="Chromosome"/>
</dbReference>
<dbReference type="InterPro" id="IPR021675">
    <property type="entry name" value="DUF3261"/>
</dbReference>
<dbReference type="RefSeq" id="WP_045886181.1">
    <property type="nucleotide sequence ID" value="NZ_CP011110.1"/>
</dbReference>
<proteinExistence type="predicted"/>
<organism evidence="2 3">
    <name type="scientific">Pseudomonas chlororaphis</name>
    <dbReference type="NCBI Taxonomy" id="587753"/>
    <lineage>
        <taxon>Bacteria</taxon>
        <taxon>Pseudomonadati</taxon>
        <taxon>Pseudomonadota</taxon>
        <taxon>Gammaproteobacteria</taxon>
        <taxon>Pseudomonadales</taxon>
        <taxon>Pseudomonadaceae</taxon>
        <taxon>Pseudomonas</taxon>
    </lineage>
</organism>
<dbReference type="AlphaFoldDB" id="A0A0D5Y7X1"/>
<dbReference type="Pfam" id="PF11659">
    <property type="entry name" value="DUF3261"/>
    <property type="match status" value="1"/>
</dbReference>
<feature type="signal peptide" evidence="1">
    <location>
        <begin position="1"/>
        <end position="19"/>
    </location>
</feature>
<feature type="chain" id="PRO_5002299962" description="Lipoprotein" evidence="1">
    <location>
        <begin position="20"/>
        <end position="161"/>
    </location>
</feature>
<gene>
    <name evidence="2" type="ORF">PCL1606_56170</name>
</gene>
<evidence type="ECO:0000313" key="2">
    <source>
        <dbReference type="EMBL" id="AKA27062.1"/>
    </source>
</evidence>
<reference evidence="2 3" key="1">
    <citation type="journal article" date="2015" name="Mol. Plant Microbe Interact.">
        <title>Comparative Genomic Analysis of Pseudomonas chlororaphis PCL1606 Reveals New Insight into Antifungal Compounds Involved in Biocontrol.</title>
        <authorList>
            <person name="Calderon C.E."/>
            <person name="Ramos C."/>
            <person name="de Vicente A."/>
            <person name="Cazorla F.M."/>
        </authorList>
    </citation>
    <scope>NUCLEOTIDE SEQUENCE [LARGE SCALE GENOMIC DNA]</scope>
    <source>
        <strain evidence="2 3">PCL1606</strain>
    </source>
</reference>
<evidence type="ECO:0000313" key="3">
    <source>
        <dbReference type="Proteomes" id="UP000032748"/>
    </source>
</evidence>
<accession>A0A0D5Y7X1</accession>
<keyword evidence="1" id="KW-0732">Signal</keyword>
<protein>
    <recommendedName>
        <fullName evidence="4">Lipoprotein</fullName>
    </recommendedName>
</protein>
<evidence type="ECO:0000256" key="1">
    <source>
        <dbReference type="SAM" id="SignalP"/>
    </source>
</evidence>
<dbReference type="PATRIC" id="fig|587753.10.peg.5607"/>
<name>A0A0D5Y7X1_9PSED</name>
<dbReference type="OrthoDB" id="8685017at2"/>